<reference evidence="2 3" key="2">
    <citation type="submission" date="2021-01" db="EMBL/GenBank/DDBJ databases">
        <title>Genomic Encyclopedia of Type Strains, Phase IV (KMG-IV): sequencing the most valuable type-strain genomes for metagenomic binning, comparative biology and taxonomic classification.</title>
        <authorList>
            <person name="Goeker M."/>
        </authorList>
    </citation>
    <scope>NUCLEOTIDE SEQUENCE [LARGE SCALE GENOMIC DNA]</scope>
    <source>
        <strain evidence="2 3">DSM 6130</strain>
    </source>
</reference>
<dbReference type="EMBL" id="BSFF01000001">
    <property type="protein sequence ID" value="GLK54602.1"/>
    <property type="molecule type" value="Genomic_DNA"/>
</dbReference>
<protein>
    <submittedName>
        <fullName evidence="1">Uncharacterized protein</fullName>
    </submittedName>
</protein>
<organism evidence="1 4">
    <name type="scientific">Methylopila capsulata</name>
    <dbReference type="NCBI Taxonomy" id="61654"/>
    <lineage>
        <taxon>Bacteria</taxon>
        <taxon>Pseudomonadati</taxon>
        <taxon>Pseudomonadota</taxon>
        <taxon>Alphaproteobacteria</taxon>
        <taxon>Hyphomicrobiales</taxon>
        <taxon>Methylopilaceae</taxon>
        <taxon>Methylopila</taxon>
    </lineage>
</organism>
<dbReference type="RefSeq" id="WP_204949965.1">
    <property type="nucleotide sequence ID" value="NZ_BSFF01000001.1"/>
</dbReference>
<evidence type="ECO:0000313" key="1">
    <source>
        <dbReference type="EMBL" id="GLK54602.1"/>
    </source>
</evidence>
<sequence>MPDHLVDQTLRLIADAVLRAQMIWEVPISYDAGSAADAVLAAEAVLLALGLTVDQAKRLMIREERRRKAARVRRTPASG</sequence>
<name>A0A9W6IQD0_9HYPH</name>
<dbReference type="AlphaFoldDB" id="A0A9W6IQD0"/>
<evidence type="ECO:0000313" key="4">
    <source>
        <dbReference type="Proteomes" id="UP001143400"/>
    </source>
</evidence>
<dbReference type="Proteomes" id="UP000758856">
    <property type="component" value="Unassembled WGS sequence"/>
</dbReference>
<proteinExistence type="predicted"/>
<dbReference type="EMBL" id="JAFBCY010000002">
    <property type="protein sequence ID" value="MBM7851544.1"/>
    <property type="molecule type" value="Genomic_DNA"/>
</dbReference>
<reference evidence="1" key="1">
    <citation type="journal article" date="2014" name="Int. J. Syst. Evol. Microbiol.">
        <title>Complete genome sequence of Corynebacterium casei LMG S-19264T (=DSM 44701T), isolated from a smear-ripened cheese.</title>
        <authorList>
            <consortium name="US DOE Joint Genome Institute (JGI-PGF)"/>
            <person name="Walter F."/>
            <person name="Albersmeier A."/>
            <person name="Kalinowski J."/>
            <person name="Ruckert C."/>
        </authorList>
    </citation>
    <scope>NUCLEOTIDE SEQUENCE</scope>
    <source>
        <strain evidence="1">VKM B-1606</strain>
    </source>
</reference>
<reference evidence="1" key="3">
    <citation type="submission" date="2023-01" db="EMBL/GenBank/DDBJ databases">
        <authorList>
            <person name="Sun Q."/>
            <person name="Evtushenko L."/>
        </authorList>
    </citation>
    <scope>NUCLEOTIDE SEQUENCE</scope>
    <source>
        <strain evidence="1">VKM B-1606</strain>
    </source>
</reference>
<dbReference type="Proteomes" id="UP001143400">
    <property type="component" value="Unassembled WGS sequence"/>
</dbReference>
<gene>
    <name evidence="1" type="ORF">GCM10008170_06210</name>
    <name evidence="2" type="ORF">JOD31_001769</name>
</gene>
<keyword evidence="3" id="KW-1185">Reference proteome</keyword>
<accession>A0A9W6IQD0</accession>
<evidence type="ECO:0000313" key="3">
    <source>
        <dbReference type="Proteomes" id="UP000758856"/>
    </source>
</evidence>
<comment type="caution">
    <text evidence="1">The sequence shown here is derived from an EMBL/GenBank/DDBJ whole genome shotgun (WGS) entry which is preliminary data.</text>
</comment>
<evidence type="ECO:0000313" key="2">
    <source>
        <dbReference type="EMBL" id="MBM7851544.1"/>
    </source>
</evidence>